<protein>
    <recommendedName>
        <fullName evidence="5 6">Ribonuclease Y</fullName>
        <shortName evidence="5">RNase Y</shortName>
        <ecNumber evidence="5 6">3.1.-.-</ecNumber>
    </recommendedName>
</protein>
<evidence type="ECO:0000313" key="9">
    <source>
        <dbReference type="EMBL" id="OGY17227.1"/>
    </source>
</evidence>
<dbReference type="InterPro" id="IPR017705">
    <property type="entry name" value="Ribonuclease_Y"/>
</dbReference>
<dbReference type="GO" id="GO:0003723">
    <property type="term" value="F:RNA binding"/>
    <property type="evidence" value="ECO:0007669"/>
    <property type="project" value="UniProtKB-UniRule"/>
</dbReference>
<evidence type="ECO:0000313" key="10">
    <source>
        <dbReference type="Proteomes" id="UP000179069"/>
    </source>
</evidence>
<dbReference type="SUPFAM" id="SSF54791">
    <property type="entry name" value="Eukaryotic type KH-domain (KH-domain type I)"/>
    <property type="match status" value="1"/>
</dbReference>
<comment type="function">
    <text evidence="5">Endoribonuclease that initiates mRNA decay.</text>
</comment>
<dbReference type="Pfam" id="PF00013">
    <property type="entry name" value="KH_1"/>
    <property type="match status" value="1"/>
</dbReference>
<feature type="coiled-coil region" evidence="7">
    <location>
        <begin position="20"/>
        <end position="146"/>
    </location>
</feature>
<accession>A0A1G1VPR7</accession>
<dbReference type="Proteomes" id="UP000179069">
    <property type="component" value="Unassembled WGS sequence"/>
</dbReference>
<organism evidence="9 10">
    <name type="scientific">Candidatus Chisholmbacteria bacterium RIFCSPHIGHO2_01_FULL_49_18</name>
    <dbReference type="NCBI Taxonomy" id="1797590"/>
    <lineage>
        <taxon>Bacteria</taxon>
        <taxon>Candidatus Chisholmiibacteriota</taxon>
    </lineage>
</organism>
<keyword evidence="4 5" id="KW-0694">RNA-binding</keyword>
<dbReference type="EMBL" id="MHCI01000005">
    <property type="protein sequence ID" value="OGY17227.1"/>
    <property type="molecule type" value="Genomic_DNA"/>
</dbReference>
<evidence type="ECO:0000256" key="4">
    <source>
        <dbReference type="ARBA" id="ARBA00022884"/>
    </source>
</evidence>
<name>A0A1G1VPR7_9BACT</name>
<reference evidence="9 10" key="1">
    <citation type="journal article" date="2016" name="Nat. Commun.">
        <title>Thousands of microbial genomes shed light on interconnected biogeochemical processes in an aquifer system.</title>
        <authorList>
            <person name="Anantharaman K."/>
            <person name="Brown C.T."/>
            <person name="Hug L.A."/>
            <person name="Sharon I."/>
            <person name="Castelle C.J."/>
            <person name="Probst A.J."/>
            <person name="Thomas B.C."/>
            <person name="Singh A."/>
            <person name="Wilkins M.J."/>
            <person name="Karaoz U."/>
            <person name="Brodie E.L."/>
            <person name="Williams K.H."/>
            <person name="Hubbard S.S."/>
            <person name="Banfield J.F."/>
        </authorList>
    </citation>
    <scope>NUCLEOTIDE SEQUENCE [LARGE SCALE GENOMIC DNA]</scope>
</reference>
<dbReference type="EC" id="3.1.-.-" evidence="5 6"/>
<dbReference type="InterPro" id="IPR022711">
    <property type="entry name" value="RNase_Y_N"/>
</dbReference>
<dbReference type="SMART" id="SM00322">
    <property type="entry name" value="KH"/>
    <property type="match status" value="1"/>
</dbReference>
<dbReference type="PANTHER" id="PTHR12826:SF15">
    <property type="entry name" value="RIBONUCLEASE Y"/>
    <property type="match status" value="1"/>
</dbReference>
<evidence type="ECO:0000256" key="7">
    <source>
        <dbReference type="SAM" id="Coils"/>
    </source>
</evidence>
<dbReference type="CDD" id="cd22431">
    <property type="entry name" value="KH-I_RNaseY"/>
    <property type="match status" value="1"/>
</dbReference>
<proteinExistence type="inferred from homology"/>
<dbReference type="AlphaFoldDB" id="A0A1G1VPR7"/>
<keyword evidence="2 5" id="KW-0255">Endonuclease</keyword>
<dbReference type="NCBIfam" id="TIGR03319">
    <property type="entry name" value="RNase_Y"/>
    <property type="match status" value="1"/>
</dbReference>
<keyword evidence="3 5" id="KW-0378">Hydrolase</keyword>
<keyword evidence="7" id="KW-0175">Coiled coil</keyword>
<evidence type="ECO:0000256" key="2">
    <source>
        <dbReference type="ARBA" id="ARBA00022759"/>
    </source>
</evidence>
<dbReference type="GO" id="GO:0004521">
    <property type="term" value="F:RNA endonuclease activity"/>
    <property type="evidence" value="ECO:0007669"/>
    <property type="project" value="UniProtKB-UniRule"/>
</dbReference>
<dbReference type="HAMAP" id="MF_00335">
    <property type="entry name" value="RNase_Y"/>
    <property type="match status" value="1"/>
</dbReference>
<sequence>MAPQIGEIEARAREIIIDAKDEALRIRRAAEDEVRKMREESSAREQQLLRAEAHLEERQTLINRQQDENNQIKARIDAEHQEIEEVRKKAIAKLEEIAKLSKDQAKEELFDRLDKELSEEMAKRIRDAEEKAKEEVEEKSREILVEGMRHGATDYVAEYTVSTVKLPDEEMKGRIIGKEGRNIRSFERATGVDVDLDETPGEVRLSSFDSIRREVARVTLTRLIADGRIQPSRIEEFVEKTQRELERTMFEEGKRLCHEVKVYNLPRELVQMLGRFKYRFSYGQNMIAHTLEETKIGVSLAQEVGVNVNTVRLGCLLHDIGKVVTDEEGSHVELGVKLLKKYQIPQMVIDTVEQHHEDVPISTVEAAIVYIADAISGSRPGARYEDYEEYVKRLTKLEEIATSFPGVKEAYAIQAGREIRVLVNPQDLSDTATEKLAHDLKLKIEKEMTYPGTVKVTVIREVRASDVAK</sequence>
<dbReference type="InterPro" id="IPR004088">
    <property type="entry name" value="KH_dom_type_1"/>
</dbReference>
<dbReference type="Pfam" id="PF01966">
    <property type="entry name" value="HD"/>
    <property type="match status" value="1"/>
</dbReference>
<feature type="domain" description="HD" evidence="8">
    <location>
        <begin position="286"/>
        <end position="378"/>
    </location>
</feature>
<comment type="similarity">
    <text evidence="5">Belongs to the RNase Y family.</text>
</comment>
<dbReference type="SUPFAM" id="SSF109604">
    <property type="entry name" value="HD-domain/PDEase-like"/>
    <property type="match status" value="1"/>
</dbReference>
<dbReference type="InterPro" id="IPR006675">
    <property type="entry name" value="HDIG_dom"/>
</dbReference>
<dbReference type="PANTHER" id="PTHR12826">
    <property type="entry name" value="RIBONUCLEASE Y"/>
    <property type="match status" value="1"/>
</dbReference>
<evidence type="ECO:0000256" key="5">
    <source>
        <dbReference type="HAMAP-Rule" id="MF_00335"/>
    </source>
</evidence>
<comment type="caution">
    <text evidence="9">The sequence shown here is derived from an EMBL/GenBank/DDBJ whole genome shotgun (WGS) entry which is preliminary data.</text>
</comment>
<dbReference type="SMART" id="SM00471">
    <property type="entry name" value="HDc"/>
    <property type="match status" value="1"/>
</dbReference>
<dbReference type="NCBIfam" id="TIGR00277">
    <property type="entry name" value="HDIG"/>
    <property type="match status" value="1"/>
</dbReference>
<dbReference type="InterPro" id="IPR036612">
    <property type="entry name" value="KH_dom_type_1_sf"/>
</dbReference>
<dbReference type="Gene3D" id="1.10.3210.10">
    <property type="entry name" value="Hypothetical protein af1432"/>
    <property type="match status" value="1"/>
</dbReference>
<dbReference type="InterPro" id="IPR006674">
    <property type="entry name" value="HD_domain"/>
</dbReference>
<dbReference type="GO" id="GO:0016787">
    <property type="term" value="F:hydrolase activity"/>
    <property type="evidence" value="ECO:0007669"/>
    <property type="project" value="UniProtKB-KW"/>
</dbReference>
<evidence type="ECO:0000256" key="6">
    <source>
        <dbReference type="NCBIfam" id="TIGR03319"/>
    </source>
</evidence>
<evidence type="ECO:0000256" key="3">
    <source>
        <dbReference type="ARBA" id="ARBA00022801"/>
    </source>
</evidence>
<dbReference type="Pfam" id="PF12072">
    <property type="entry name" value="RNase_Y_N"/>
    <property type="match status" value="1"/>
</dbReference>
<evidence type="ECO:0000259" key="8">
    <source>
        <dbReference type="PROSITE" id="PS51831"/>
    </source>
</evidence>
<dbReference type="InterPro" id="IPR003607">
    <property type="entry name" value="HD/PDEase_dom"/>
</dbReference>
<dbReference type="GO" id="GO:0006402">
    <property type="term" value="P:mRNA catabolic process"/>
    <property type="evidence" value="ECO:0007669"/>
    <property type="project" value="UniProtKB-UniRule"/>
</dbReference>
<evidence type="ECO:0000256" key="1">
    <source>
        <dbReference type="ARBA" id="ARBA00022722"/>
    </source>
</evidence>
<dbReference type="GO" id="GO:0005886">
    <property type="term" value="C:plasma membrane"/>
    <property type="evidence" value="ECO:0007669"/>
    <property type="project" value="UniProtKB-UniRule"/>
</dbReference>
<dbReference type="PROSITE" id="PS50084">
    <property type="entry name" value="KH_TYPE_1"/>
    <property type="match status" value="1"/>
</dbReference>
<gene>
    <name evidence="5" type="primary">rny</name>
    <name evidence="9" type="ORF">A2785_04045</name>
</gene>
<dbReference type="InterPro" id="IPR004087">
    <property type="entry name" value="KH_dom"/>
</dbReference>
<keyword evidence="1 5" id="KW-0540">Nuclease</keyword>
<dbReference type="PROSITE" id="PS51831">
    <property type="entry name" value="HD"/>
    <property type="match status" value="1"/>
</dbReference>